<feature type="chain" id="PRO_5009179341" evidence="1">
    <location>
        <begin position="23"/>
        <end position="114"/>
    </location>
</feature>
<dbReference type="EMBL" id="MCBT01000008">
    <property type="protein sequence ID" value="OEG75384.1"/>
    <property type="molecule type" value="Genomic_DNA"/>
</dbReference>
<comment type="caution">
    <text evidence="2">The sequence shown here is derived from an EMBL/GenBank/DDBJ whole genome shotgun (WGS) entry which is preliminary data.</text>
</comment>
<name>A0A1E5IY25_SHECO</name>
<gene>
    <name evidence="2" type="ORF">BEL05_07160</name>
</gene>
<organism evidence="2 3">
    <name type="scientific">Shewanella colwelliana</name>
    <name type="common">Alteromonas colwelliana</name>
    <dbReference type="NCBI Taxonomy" id="23"/>
    <lineage>
        <taxon>Bacteria</taxon>
        <taxon>Pseudomonadati</taxon>
        <taxon>Pseudomonadota</taxon>
        <taxon>Gammaproteobacteria</taxon>
        <taxon>Alteromonadales</taxon>
        <taxon>Shewanellaceae</taxon>
        <taxon>Shewanella</taxon>
    </lineage>
</organism>
<protein>
    <submittedName>
        <fullName evidence="2">Uncharacterized protein</fullName>
    </submittedName>
</protein>
<proteinExistence type="predicted"/>
<keyword evidence="1" id="KW-0732">Signal</keyword>
<dbReference type="Proteomes" id="UP000095230">
    <property type="component" value="Unassembled WGS sequence"/>
</dbReference>
<evidence type="ECO:0000313" key="2">
    <source>
        <dbReference type="EMBL" id="OEG75384.1"/>
    </source>
</evidence>
<feature type="signal peptide" evidence="1">
    <location>
        <begin position="1"/>
        <end position="22"/>
    </location>
</feature>
<dbReference type="RefSeq" id="WP_069670187.1">
    <property type="nucleotide sequence ID" value="NZ_MCBT01000008.1"/>
</dbReference>
<reference evidence="2 3" key="1">
    <citation type="submission" date="2016-07" db="EMBL/GenBank/DDBJ databases">
        <title>Whole-genome of two Shewanella species isolated from a digestive organ of sea cucumber Apostichopus japonicus Selenka 1867.</title>
        <authorList>
            <person name="Hong H.-H."/>
            <person name="Choi H."/>
            <person name="Cheon S."/>
            <person name="Oh J.-S."/>
            <person name="Lee H.-G."/>
            <person name="Park C."/>
        </authorList>
    </citation>
    <scope>NUCLEOTIDE SEQUENCE [LARGE SCALE GENOMIC DNA]</scope>
    <source>
        <strain evidence="2 3">CSB03KR</strain>
    </source>
</reference>
<evidence type="ECO:0000256" key="1">
    <source>
        <dbReference type="SAM" id="SignalP"/>
    </source>
</evidence>
<evidence type="ECO:0000313" key="3">
    <source>
        <dbReference type="Proteomes" id="UP000095230"/>
    </source>
</evidence>
<sequence length="114" mass="13085">MNRFSIPLFTALILMTSVNACADDDLIILTASQFQECIDASVILKQDVKEADERTDIIERDSKHNTAYSGAIEGLEFRIKSFEEEFWSDIGYELMNLDFELMDLDEERHSVVVN</sequence>
<accession>A0A1E5IY25</accession>
<dbReference type="AlphaFoldDB" id="A0A1E5IY25"/>